<dbReference type="PANTHER" id="PTHR16631">
    <property type="entry name" value="GLUCAN 1,3-BETA-GLUCOSIDASE"/>
    <property type="match status" value="1"/>
</dbReference>
<dbReference type="GO" id="GO:0042973">
    <property type="term" value="F:glucan endo-1,3-beta-D-glucosidase activity"/>
    <property type="evidence" value="ECO:0007669"/>
    <property type="project" value="TreeGrafter"/>
</dbReference>
<reference evidence="10" key="1">
    <citation type="journal article" date="2021" name="Nat. Commun.">
        <title>Genetic determinants of endophytism in the Arabidopsis root mycobiome.</title>
        <authorList>
            <person name="Mesny F."/>
            <person name="Miyauchi S."/>
            <person name="Thiergart T."/>
            <person name="Pickel B."/>
            <person name="Atanasova L."/>
            <person name="Karlsson M."/>
            <person name="Huettel B."/>
            <person name="Barry K.W."/>
            <person name="Haridas S."/>
            <person name="Chen C."/>
            <person name="Bauer D."/>
            <person name="Andreopoulos W."/>
            <person name="Pangilinan J."/>
            <person name="LaButti K."/>
            <person name="Riley R."/>
            <person name="Lipzen A."/>
            <person name="Clum A."/>
            <person name="Drula E."/>
            <person name="Henrissat B."/>
            <person name="Kohler A."/>
            <person name="Grigoriev I.V."/>
            <person name="Martin F.M."/>
            <person name="Hacquard S."/>
        </authorList>
    </citation>
    <scope>NUCLEOTIDE SEQUENCE</scope>
    <source>
        <strain evidence="10">MPI-CAGE-CH-0230</strain>
    </source>
</reference>
<evidence type="ECO:0000256" key="2">
    <source>
        <dbReference type="ARBA" id="ARBA00008773"/>
    </source>
</evidence>
<keyword evidence="5 9" id="KW-0732">Signal</keyword>
<feature type="compositionally biased region" description="Gly residues" evidence="8">
    <location>
        <begin position="114"/>
        <end position="128"/>
    </location>
</feature>
<keyword evidence="6 10" id="KW-0378">Hydrolase</keyword>
<dbReference type="EMBL" id="JAGTJQ010000006">
    <property type="protein sequence ID" value="KAH7029326.1"/>
    <property type="molecule type" value="Genomic_DNA"/>
</dbReference>
<evidence type="ECO:0000313" key="10">
    <source>
        <dbReference type="EMBL" id="KAH7029326.1"/>
    </source>
</evidence>
<dbReference type="GO" id="GO:0009277">
    <property type="term" value="C:fungal-type cell wall"/>
    <property type="evidence" value="ECO:0007669"/>
    <property type="project" value="TreeGrafter"/>
</dbReference>
<comment type="similarity">
    <text evidence="2 7">Belongs to the glycosyl hydrolase 17 family.</text>
</comment>
<dbReference type="RefSeq" id="XP_046011614.1">
    <property type="nucleotide sequence ID" value="XM_046156867.1"/>
</dbReference>
<name>A0A9P8Y456_9PEZI</name>
<dbReference type="GO" id="GO:0005975">
    <property type="term" value="P:carbohydrate metabolic process"/>
    <property type="evidence" value="ECO:0007669"/>
    <property type="project" value="InterPro"/>
</dbReference>
<evidence type="ECO:0000256" key="8">
    <source>
        <dbReference type="SAM" id="MobiDB-lite"/>
    </source>
</evidence>
<dbReference type="PANTHER" id="PTHR16631:SF14">
    <property type="entry name" value="FAMILY 17 GLUCOSIDASE SCW10-RELATED"/>
    <property type="match status" value="1"/>
</dbReference>
<comment type="subcellular location">
    <subcellularLocation>
        <location evidence="1">Secreted</location>
        <location evidence="1">Cell wall</location>
    </subcellularLocation>
</comment>
<evidence type="ECO:0000256" key="6">
    <source>
        <dbReference type="ARBA" id="ARBA00022801"/>
    </source>
</evidence>
<feature type="region of interest" description="Disordered" evidence="8">
    <location>
        <begin position="21"/>
        <end position="46"/>
    </location>
</feature>
<evidence type="ECO:0000256" key="5">
    <source>
        <dbReference type="ARBA" id="ARBA00022729"/>
    </source>
</evidence>
<dbReference type="OrthoDB" id="941679at2759"/>
<dbReference type="InterPro" id="IPR017853">
    <property type="entry name" value="GH"/>
</dbReference>
<protein>
    <submittedName>
        <fullName evidence="10">Glycoside hydrolase superfamily</fullName>
    </submittedName>
</protein>
<dbReference type="InterPro" id="IPR050732">
    <property type="entry name" value="Beta-glucan_modifiers"/>
</dbReference>
<feature type="signal peptide" evidence="9">
    <location>
        <begin position="1"/>
        <end position="19"/>
    </location>
</feature>
<evidence type="ECO:0000256" key="4">
    <source>
        <dbReference type="ARBA" id="ARBA00022525"/>
    </source>
</evidence>
<dbReference type="GeneID" id="70186413"/>
<dbReference type="InterPro" id="IPR000490">
    <property type="entry name" value="Glyco_hydro_17"/>
</dbReference>
<feature type="chain" id="PRO_5040246556" evidence="9">
    <location>
        <begin position="20"/>
        <end position="390"/>
    </location>
</feature>
<dbReference type="SUPFAM" id="SSF51445">
    <property type="entry name" value="(Trans)glycosidases"/>
    <property type="match status" value="1"/>
</dbReference>
<evidence type="ECO:0000256" key="9">
    <source>
        <dbReference type="SAM" id="SignalP"/>
    </source>
</evidence>
<organism evidence="10 11">
    <name type="scientific">Microdochium trichocladiopsis</name>
    <dbReference type="NCBI Taxonomy" id="1682393"/>
    <lineage>
        <taxon>Eukaryota</taxon>
        <taxon>Fungi</taxon>
        <taxon>Dikarya</taxon>
        <taxon>Ascomycota</taxon>
        <taxon>Pezizomycotina</taxon>
        <taxon>Sordariomycetes</taxon>
        <taxon>Xylariomycetidae</taxon>
        <taxon>Xylariales</taxon>
        <taxon>Microdochiaceae</taxon>
        <taxon>Microdochium</taxon>
    </lineage>
</organism>
<keyword evidence="4" id="KW-0964">Secreted</keyword>
<proteinExistence type="inferred from homology"/>
<feature type="region of interest" description="Disordered" evidence="8">
    <location>
        <begin position="60"/>
        <end position="130"/>
    </location>
</feature>
<dbReference type="AlphaFoldDB" id="A0A9P8Y456"/>
<evidence type="ECO:0000313" key="11">
    <source>
        <dbReference type="Proteomes" id="UP000756346"/>
    </source>
</evidence>
<dbReference type="GO" id="GO:0009986">
    <property type="term" value="C:cell surface"/>
    <property type="evidence" value="ECO:0007669"/>
    <property type="project" value="TreeGrafter"/>
</dbReference>
<accession>A0A9P8Y456</accession>
<dbReference type="GO" id="GO:0005576">
    <property type="term" value="C:extracellular region"/>
    <property type="evidence" value="ECO:0007669"/>
    <property type="project" value="TreeGrafter"/>
</dbReference>
<dbReference type="GO" id="GO:0071555">
    <property type="term" value="P:cell wall organization"/>
    <property type="evidence" value="ECO:0007669"/>
    <property type="project" value="TreeGrafter"/>
</dbReference>
<sequence length="390" mass="40814">MKLLTAIIALLPLFGLAAGQPSRYNHQGGSPKRHDSLFGSKRRHMPSQERAVVYVNQDGVEIPPPVGQQPPASSGGQAPPAAAPPPNAAVDAATAASPANVQAAAPATSQIQGASGGGWPQPGTGGNGITYSPYTSSGGCKTQDQVSDDIGDFAASYGTIRLYGVDCDQVEFVSKALGKNYNNKLLLGIFNLKDIAGQVQTMAQGLKGNWSRVDTVSVGNELVNNGGASVGQVVAALKEAKEALKSAGYTGNVVIVDTFNAVIANPQICDVSSYCAVNMHPFFDPNTSADQAGAFMTTQLARIKSVLKDKSQRIVVTETGWPWKGSSNGRAVPGVSQQEAALTAIKGAFASSPTNVFLFTAFNDLWKKSEKSTFYAEQFWGMGQRNSRAG</sequence>
<dbReference type="Proteomes" id="UP000756346">
    <property type="component" value="Unassembled WGS sequence"/>
</dbReference>
<evidence type="ECO:0000256" key="1">
    <source>
        <dbReference type="ARBA" id="ARBA00004191"/>
    </source>
</evidence>
<evidence type="ECO:0000256" key="3">
    <source>
        <dbReference type="ARBA" id="ARBA00022512"/>
    </source>
</evidence>
<comment type="caution">
    <text evidence="10">The sequence shown here is derived from an EMBL/GenBank/DDBJ whole genome shotgun (WGS) entry which is preliminary data.</text>
</comment>
<dbReference type="Pfam" id="PF00332">
    <property type="entry name" value="Glyco_hydro_17"/>
    <property type="match status" value="1"/>
</dbReference>
<feature type="compositionally biased region" description="Low complexity" evidence="8">
    <location>
        <begin position="88"/>
        <end position="110"/>
    </location>
</feature>
<evidence type="ECO:0000256" key="7">
    <source>
        <dbReference type="RuleBase" id="RU004335"/>
    </source>
</evidence>
<keyword evidence="3" id="KW-0134">Cell wall</keyword>
<feature type="compositionally biased region" description="Low complexity" evidence="8">
    <location>
        <begin position="69"/>
        <end position="80"/>
    </location>
</feature>
<dbReference type="Gene3D" id="3.20.20.80">
    <property type="entry name" value="Glycosidases"/>
    <property type="match status" value="1"/>
</dbReference>
<keyword evidence="11" id="KW-1185">Reference proteome</keyword>
<gene>
    <name evidence="10" type="ORF">B0I36DRAFT_350224</name>
</gene>